<dbReference type="AlphaFoldDB" id="A0A4P6F3U0"/>
<evidence type="ECO:0000313" key="2">
    <source>
        <dbReference type="Proteomes" id="UP000292118"/>
    </source>
</evidence>
<dbReference type="KEGG" id="xya:ET471_08040"/>
<protein>
    <submittedName>
        <fullName evidence="1">Uncharacterized protein</fullName>
    </submittedName>
</protein>
<dbReference type="Proteomes" id="UP000292118">
    <property type="component" value="Chromosome"/>
</dbReference>
<dbReference type="RefSeq" id="WP_129187499.1">
    <property type="nucleotide sequence ID" value="NZ_CP035493.1"/>
</dbReference>
<proteinExistence type="predicted"/>
<evidence type="ECO:0000313" key="1">
    <source>
        <dbReference type="EMBL" id="QAY69986.1"/>
    </source>
</evidence>
<name>A0A4P6F3U0_9MICO</name>
<dbReference type="OrthoDB" id="4807086at2"/>
<dbReference type="EMBL" id="CP035493">
    <property type="protein sequence ID" value="QAY69986.1"/>
    <property type="molecule type" value="Genomic_DNA"/>
</dbReference>
<accession>A0A4P6F3U0</accession>
<organism evidence="1 2">
    <name type="scientific">Xylanimonas protaetiae</name>
    <dbReference type="NCBI Taxonomy" id="2509457"/>
    <lineage>
        <taxon>Bacteria</taxon>
        <taxon>Bacillati</taxon>
        <taxon>Actinomycetota</taxon>
        <taxon>Actinomycetes</taxon>
        <taxon>Micrococcales</taxon>
        <taxon>Promicromonosporaceae</taxon>
        <taxon>Xylanimonas</taxon>
    </lineage>
</organism>
<sequence>MPSEKSITDDAAPTGQDHAVAAPAFDLDSWISGLAPTERSVDIYGNTQVFGEAEHLKRELATLEADQAAGIDEQSIVTDARVQEILDRLGVLWEVQQASKTTWYVTALDGETVKAINKAHPVPDSLPEPEAPSKGVPPAVRGQYEKAHADWAKKNPKHEEKRAAALNERNLAQVAAAVVRIEDRHGNVVADHVTVAQLKAIEAKPHGPLQVGRLLQAAAQAKFGEPVIDAPFSSATSRSGRV</sequence>
<keyword evidence="2" id="KW-1185">Reference proteome</keyword>
<reference evidence="1 2" key="1">
    <citation type="submission" date="2019-01" db="EMBL/GenBank/DDBJ databases">
        <title>Genome sequencing of strain FW10M-9.</title>
        <authorList>
            <person name="Heo J."/>
            <person name="Kim S.-J."/>
            <person name="Kim J.-S."/>
            <person name="Hong S.-B."/>
            <person name="Kwon S.-W."/>
        </authorList>
    </citation>
    <scope>NUCLEOTIDE SEQUENCE [LARGE SCALE GENOMIC DNA]</scope>
    <source>
        <strain evidence="1 2">FW10M-9</strain>
    </source>
</reference>
<gene>
    <name evidence="1" type="ORF">ET471_08040</name>
</gene>